<evidence type="ECO:0000313" key="4">
    <source>
        <dbReference type="Proteomes" id="UP000198647"/>
    </source>
</evidence>
<dbReference type="PIRSF" id="PIRSF003230">
    <property type="entry name" value="YbgC"/>
    <property type="match status" value="1"/>
</dbReference>
<dbReference type="EMBL" id="FNOS01000005">
    <property type="protein sequence ID" value="SDY09131.1"/>
    <property type="molecule type" value="Genomic_DNA"/>
</dbReference>
<keyword evidence="2 3" id="KW-0378">Hydrolase</keyword>
<evidence type="ECO:0000313" key="3">
    <source>
        <dbReference type="EMBL" id="SDY09131.1"/>
    </source>
</evidence>
<keyword evidence="4" id="KW-1185">Reference proteome</keyword>
<dbReference type="InterPro" id="IPR050563">
    <property type="entry name" value="4-hydroxybenzoyl-CoA_TE"/>
</dbReference>
<reference evidence="3 4" key="1">
    <citation type="submission" date="2016-10" db="EMBL/GenBank/DDBJ databases">
        <authorList>
            <person name="Varghese N."/>
            <person name="Submissions S."/>
        </authorList>
    </citation>
    <scope>NUCLEOTIDE SEQUENCE [LARGE SCALE GENOMIC DNA]</scope>
    <source>
        <strain evidence="3 4">DSM 20748</strain>
    </source>
</reference>
<dbReference type="PANTHER" id="PTHR31793">
    <property type="entry name" value="4-HYDROXYBENZOYL-COA THIOESTERASE FAMILY MEMBER"/>
    <property type="match status" value="1"/>
</dbReference>
<dbReference type="CDD" id="cd00586">
    <property type="entry name" value="4HBT"/>
    <property type="match status" value="1"/>
</dbReference>
<name>A0A1H3H0Y8_9BACI</name>
<evidence type="ECO:0000256" key="2">
    <source>
        <dbReference type="ARBA" id="ARBA00022801"/>
    </source>
</evidence>
<comment type="caution">
    <text evidence="3">The sequence shown here is derived from an EMBL/GenBank/DDBJ whole genome shotgun (WGS) entry which is preliminary data.</text>
</comment>
<dbReference type="NCBIfam" id="TIGR00051">
    <property type="entry name" value="YbgC/FadM family acyl-CoA thioesterase"/>
    <property type="match status" value="1"/>
</dbReference>
<comment type="similarity">
    <text evidence="1">Belongs to the 4-hydroxybenzoyl-CoA thioesterase family.</text>
</comment>
<sequence length="157" mass="18337">MTAQWHKTNYRVPYKDTDRMGVVHHGNYINWFEIARTEFMRHYGIAYKEIESKGFSLPVANVDCRYKSSATFDDCIVLFTKIADYSPLKLKFVYEARKVSEEAESDHLDKIVSRPSGELIASGSTEHTWVNENFKPTRLNRSAPDIYEIIREYGEQE</sequence>
<dbReference type="PANTHER" id="PTHR31793:SF27">
    <property type="entry name" value="NOVEL THIOESTERASE SUPERFAMILY DOMAIN AND SAPOSIN A-TYPE DOMAIN CONTAINING PROTEIN (0610012H03RIK)"/>
    <property type="match status" value="1"/>
</dbReference>
<dbReference type="RefSeq" id="WP_093107526.1">
    <property type="nucleotide sequence ID" value="NZ_FNOS01000005.1"/>
</dbReference>
<dbReference type="Pfam" id="PF13279">
    <property type="entry name" value="4HBT_2"/>
    <property type="match status" value="1"/>
</dbReference>
<dbReference type="Gene3D" id="3.10.129.10">
    <property type="entry name" value="Hotdog Thioesterase"/>
    <property type="match status" value="1"/>
</dbReference>
<gene>
    <name evidence="3" type="ORF">SAMN04488081_2019</name>
</gene>
<dbReference type="GO" id="GO:0016787">
    <property type="term" value="F:hydrolase activity"/>
    <property type="evidence" value="ECO:0007669"/>
    <property type="project" value="UniProtKB-KW"/>
</dbReference>
<evidence type="ECO:0000256" key="1">
    <source>
        <dbReference type="ARBA" id="ARBA00005953"/>
    </source>
</evidence>
<dbReference type="PROSITE" id="PS01328">
    <property type="entry name" value="4HBCOA_THIOESTERASE"/>
    <property type="match status" value="1"/>
</dbReference>
<dbReference type="InterPro" id="IPR006684">
    <property type="entry name" value="YbgC/YbaW"/>
</dbReference>
<protein>
    <submittedName>
        <fullName evidence="3">Acyl-CoA thioester hydrolase</fullName>
    </submittedName>
</protein>
<proteinExistence type="inferred from homology"/>
<accession>A0A1H3H0Y8</accession>
<dbReference type="InterPro" id="IPR008272">
    <property type="entry name" value="HB-CoA_thioesterase_AS"/>
</dbReference>
<dbReference type="InterPro" id="IPR029069">
    <property type="entry name" value="HotDog_dom_sf"/>
</dbReference>
<dbReference type="Proteomes" id="UP000198647">
    <property type="component" value="Unassembled WGS sequence"/>
</dbReference>
<dbReference type="SUPFAM" id="SSF54637">
    <property type="entry name" value="Thioesterase/thiol ester dehydrase-isomerase"/>
    <property type="match status" value="1"/>
</dbReference>
<organism evidence="3 4">
    <name type="scientific">Salimicrobium album</name>
    <dbReference type="NCBI Taxonomy" id="50717"/>
    <lineage>
        <taxon>Bacteria</taxon>
        <taxon>Bacillati</taxon>
        <taxon>Bacillota</taxon>
        <taxon>Bacilli</taxon>
        <taxon>Bacillales</taxon>
        <taxon>Bacillaceae</taxon>
        <taxon>Salimicrobium</taxon>
    </lineage>
</organism>